<dbReference type="eggNOG" id="KOG3275">
    <property type="taxonomic scope" value="Eukaryota"/>
</dbReference>
<feature type="short sequence motif" description="Histidine triad motif" evidence="1">
    <location>
        <begin position="105"/>
        <end position="109"/>
    </location>
</feature>
<dbReference type="GO" id="GO:0006790">
    <property type="term" value="P:sulfur compound metabolic process"/>
    <property type="evidence" value="ECO:0007669"/>
    <property type="project" value="TreeGrafter"/>
</dbReference>
<dbReference type="GO" id="GO:0009150">
    <property type="term" value="P:purine ribonucleotide metabolic process"/>
    <property type="evidence" value="ECO:0007669"/>
    <property type="project" value="TreeGrafter"/>
</dbReference>
<feature type="domain" description="HIT" evidence="2">
    <location>
        <begin position="8"/>
        <end position="120"/>
    </location>
</feature>
<dbReference type="EMBL" id="AFNH02000526">
    <property type="protein sequence ID" value="EZG67263.1"/>
    <property type="molecule type" value="Genomic_DNA"/>
</dbReference>
<dbReference type="OMA" id="MSGFPMD"/>
<dbReference type="PROSITE" id="PS00892">
    <property type="entry name" value="HIT_1"/>
    <property type="match status" value="1"/>
</dbReference>
<dbReference type="GeneID" id="22912563"/>
<keyword evidence="4" id="KW-1185">Reference proteome</keyword>
<dbReference type="PANTHER" id="PTHR47670">
    <property type="entry name" value="ADENYLYLSULFATASE HINT3"/>
    <property type="match status" value="1"/>
</dbReference>
<dbReference type="AlphaFoldDB" id="A0A023B7G5"/>
<proteinExistence type="predicted"/>
<dbReference type="InterPro" id="IPR011146">
    <property type="entry name" value="HIT-like"/>
</dbReference>
<dbReference type="PANTHER" id="PTHR47670:SF1">
    <property type="entry name" value="ADENYLYLSULFATASE HINT3"/>
    <property type="match status" value="1"/>
</dbReference>
<dbReference type="InterPro" id="IPR036265">
    <property type="entry name" value="HIT-like_sf"/>
</dbReference>
<evidence type="ECO:0000313" key="3">
    <source>
        <dbReference type="EMBL" id="EZG67263.1"/>
    </source>
</evidence>
<reference evidence="3" key="1">
    <citation type="submission" date="2013-12" db="EMBL/GenBank/DDBJ databases">
        <authorList>
            <person name="Omoto C.K."/>
            <person name="Sibley D."/>
            <person name="Venepally P."/>
            <person name="Hadjithomas M."/>
            <person name="Karamycheva S."/>
            <person name="Brunk B."/>
            <person name="Roos D."/>
            <person name="Caler E."/>
            <person name="Lorenzi H."/>
        </authorList>
    </citation>
    <scope>NUCLEOTIDE SEQUENCE</scope>
</reference>
<sequence>MEYNSDNIFAKIIRKEVTIPAHVIFETDVSIAILDAFPATAGHSLLIPKCEAVTLADLATQDHLFCGNLMQDLARLNKIVSSFRKTTAVNTVVNSLPDSGQLVPHLHFHVLPRSAGDNLLRHPKSAASMISPEEAKSVLGDMKST</sequence>
<dbReference type="Gene3D" id="3.30.428.10">
    <property type="entry name" value="HIT-like"/>
    <property type="match status" value="1"/>
</dbReference>
<dbReference type="PROSITE" id="PS51084">
    <property type="entry name" value="HIT_2"/>
    <property type="match status" value="1"/>
</dbReference>
<dbReference type="SUPFAM" id="SSF54197">
    <property type="entry name" value="HIT-like"/>
    <property type="match status" value="1"/>
</dbReference>
<dbReference type="VEuPathDB" id="CryptoDB:GNI_070010"/>
<protein>
    <submittedName>
        <fullName evidence="3">Histidine triad (HIT) protein</fullName>
    </submittedName>
</protein>
<dbReference type="RefSeq" id="XP_011130278.1">
    <property type="nucleotide sequence ID" value="XM_011131976.1"/>
</dbReference>
<gene>
    <name evidence="3" type="ORF">GNI_070010</name>
</gene>
<comment type="caution">
    <text evidence="3">The sequence shown here is derived from an EMBL/GenBank/DDBJ whole genome shotgun (WGS) entry which is preliminary data.</text>
</comment>
<dbReference type="Proteomes" id="UP000019763">
    <property type="component" value="Unassembled WGS sequence"/>
</dbReference>
<evidence type="ECO:0000259" key="2">
    <source>
        <dbReference type="PROSITE" id="PS51084"/>
    </source>
</evidence>
<name>A0A023B7G5_GRENI</name>
<evidence type="ECO:0000256" key="1">
    <source>
        <dbReference type="PROSITE-ProRule" id="PRU00464"/>
    </source>
</evidence>
<evidence type="ECO:0000313" key="4">
    <source>
        <dbReference type="Proteomes" id="UP000019763"/>
    </source>
</evidence>
<dbReference type="OrthoDB" id="672793at2759"/>
<dbReference type="GO" id="GO:0047627">
    <property type="term" value="F:adenylylsulfatase activity"/>
    <property type="evidence" value="ECO:0007669"/>
    <property type="project" value="TreeGrafter"/>
</dbReference>
<accession>A0A023B7G5</accession>
<dbReference type="Pfam" id="PF01230">
    <property type="entry name" value="HIT"/>
    <property type="match status" value="1"/>
</dbReference>
<dbReference type="InterPro" id="IPR019808">
    <property type="entry name" value="Histidine_triad_CS"/>
</dbReference>
<organism evidence="3 4">
    <name type="scientific">Gregarina niphandrodes</name>
    <name type="common">Septate eugregarine</name>
    <dbReference type="NCBI Taxonomy" id="110365"/>
    <lineage>
        <taxon>Eukaryota</taxon>
        <taxon>Sar</taxon>
        <taxon>Alveolata</taxon>
        <taxon>Apicomplexa</taxon>
        <taxon>Conoidasida</taxon>
        <taxon>Gregarinasina</taxon>
        <taxon>Eugregarinorida</taxon>
        <taxon>Gregarinidae</taxon>
        <taxon>Gregarina</taxon>
    </lineage>
</organism>